<dbReference type="OrthoDB" id="3245799at2"/>
<dbReference type="RefSeq" id="WP_106319995.1">
    <property type="nucleotide sequence ID" value="NZ_BOMO01000070.1"/>
</dbReference>
<proteinExistence type="predicted"/>
<reference evidence="1 2" key="1">
    <citation type="submission" date="2018-03" db="EMBL/GenBank/DDBJ databases">
        <title>Genomic Encyclopedia of Archaeal and Bacterial Type Strains, Phase II (KMG-II): from individual species to whole genera.</title>
        <authorList>
            <person name="Goeker M."/>
        </authorList>
    </citation>
    <scope>NUCLEOTIDE SEQUENCE [LARGE SCALE GENOMIC DNA]</scope>
    <source>
        <strain evidence="1 2">DSM 43146</strain>
    </source>
</reference>
<comment type="caution">
    <text evidence="1">The sequence shown here is derived from an EMBL/GenBank/DDBJ whole genome shotgun (WGS) entry which is preliminary data.</text>
</comment>
<gene>
    <name evidence="1" type="ORF">CLV67_10764</name>
</gene>
<evidence type="ECO:0008006" key="3">
    <source>
        <dbReference type="Google" id="ProtNLM"/>
    </source>
</evidence>
<name>A0A2T0KC36_9ACTN</name>
<accession>A0A2T0KC36</accession>
<organism evidence="1 2">
    <name type="scientific">Actinoplanes italicus</name>
    <dbReference type="NCBI Taxonomy" id="113567"/>
    <lineage>
        <taxon>Bacteria</taxon>
        <taxon>Bacillati</taxon>
        <taxon>Actinomycetota</taxon>
        <taxon>Actinomycetes</taxon>
        <taxon>Micromonosporales</taxon>
        <taxon>Micromonosporaceae</taxon>
        <taxon>Actinoplanes</taxon>
    </lineage>
</organism>
<dbReference type="Proteomes" id="UP000239415">
    <property type="component" value="Unassembled WGS sequence"/>
</dbReference>
<evidence type="ECO:0000313" key="2">
    <source>
        <dbReference type="Proteomes" id="UP000239415"/>
    </source>
</evidence>
<dbReference type="EMBL" id="PVMZ01000007">
    <property type="protein sequence ID" value="PRX20787.1"/>
    <property type="molecule type" value="Genomic_DNA"/>
</dbReference>
<sequence>MRLDWEMLDVRARSGNHTGVARLLLQAGEEERLAFGKAVEAGIKGAGPDVWWRSHTNPAPGYALAVIGTARSAAKAASLLRHRSLRAQWREIPMDRFLALAQARRLDWLGDLGTRLSRPTPTGSDWDNGEWAFTAAIMRAGGVEPPVTEGVTRFWLLRLLQPYGGHGRERPPLNVRLRDDPYLDLLLPAVFDIDTLGTAVTHSSWGEPEGRLTAAHHFPAAVASLVAEGRLQRKVVLAATIDRLVRGDTPNALRPFLQLHDELDPTADEIAAHALGYARMLAEGPGPVAALSQRVLRVLDDTGRLDVETLLDTSSAVLLRKEKTMVKVQISWLERVAGREPGRAGEVFETIAVAFGHPALDVQERALVLIGRQLPHLGPDVVARLADASRVLAGDLPARAAELFGGIVPVTGPAGVPSLPPPVESAPMPPPVANAPELAEEVVALLHDQSGVRWERVLAGLVALHAAGERDALATALTPVLDRYPARFTDVRWNSGSPLVCLGNAMRIASGAVPQDEIQQHLHNAVEVARHEGRRGGLGSKLSPRPDGVLALRAAELAVRLGDPVTPRLVATPTRVNGSLDPATLLERLSRAEAEQWQPWPFDLEQALLRLPRGATPVEVTAGAGALVSPAGRRFAQWLASGGLPDPVSERFVQYADQNPPGGYTWDAPVSRRLVATLRPSRHDGLLLTRQLLTHEPVKRPKYMPRQFKDIPEVLAMVLPHHREVAAAWAVGEIASTADQGQRGSARLLPLLADGTGPVGPALAAALAYGFCAKHESDRAAAVDAFLTLAAGTESFAGAVGAVLGDLCSDSVVKLGRALTALTDAHRSGASAAVWELLAAALPPLLPTKVRGVPDLLELATQVAVTLGARTEIPGLADIAARPGSSRLTKEARRLRTTLVS</sequence>
<evidence type="ECO:0000313" key="1">
    <source>
        <dbReference type="EMBL" id="PRX20787.1"/>
    </source>
</evidence>
<keyword evidence="2" id="KW-1185">Reference proteome</keyword>
<dbReference type="AlphaFoldDB" id="A0A2T0KC36"/>
<protein>
    <recommendedName>
        <fullName evidence="3">HEAT repeat protein</fullName>
    </recommendedName>
</protein>